<dbReference type="PROSITE" id="PS50887">
    <property type="entry name" value="GGDEF"/>
    <property type="match status" value="1"/>
</dbReference>
<dbReference type="CDD" id="cd01949">
    <property type="entry name" value="GGDEF"/>
    <property type="match status" value="1"/>
</dbReference>
<dbReference type="GO" id="GO:0052621">
    <property type="term" value="F:diguanylate cyclase activity"/>
    <property type="evidence" value="ECO:0007669"/>
    <property type="project" value="TreeGrafter"/>
</dbReference>
<dbReference type="AlphaFoldDB" id="A0A2W1JAX4"/>
<dbReference type="EMBL" id="PQWO01000019">
    <property type="protein sequence ID" value="PZD71253.1"/>
    <property type="molecule type" value="Genomic_DNA"/>
</dbReference>
<dbReference type="PANTHER" id="PTHR45138:SF9">
    <property type="entry name" value="DIGUANYLATE CYCLASE DGCM-RELATED"/>
    <property type="match status" value="1"/>
</dbReference>
<name>A0A2W1JAX4_9CYAN</name>
<comment type="caution">
    <text evidence="2">The sequence shown here is derived from an EMBL/GenBank/DDBJ whole genome shotgun (WGS) entry which is preliminary data.</text>
</comment>
<accession>A0A2W1JAX4</accession>
<dbReference type="GO" id="GO:1902201">
    <property type="term" value="P:negative regulation of bacterial-type flagellum-dependent cell motility"/>
    <property type="evidence" value="ECO:0007669"/>
    <property type="project" value="TreeGrafter"/>
</dbReference>
<keyword evidence="3" id="KW-1185">Reference proteome</keyword>
<dbReference type="PANTHER" id="PTHR45138">
    <property type="entry name" value="REGULATORY COMPONENTS OF SENSORY TRANSDUCTION SYSTEM"/>
    <property type="match status" value="1"/>
</dbReference>
<dbReference type="InterPro" id="IPR027417">
    <property type="entry name" value="P-loop_NTPase"/>
</dbReference>
<dbReference type="Gene3D" id="3.30.70.270">
    <property type="match status" value="1"/>
</dbReference>
<dbReference type="Pfam" id="PF00990">
    <property type="entry name" value="GGDEF"/>
    <property type="match status" value="1"/>
</dbReference>
<dbReference type="InterPro" id="IPR043128">
    <property type="entry name" value="Rev_trsase/Diguanyl_cyclase"/>
</dbReference>
<protein>
    <submittedName>
        <fullName evidence="2">Phytochrome-like protein cph2</fullName>
    </submittedName>
</protein>
<dbReference type="SMART" id="SM00267">
    <property type="entry name" value="GGDEF"/>
    <property type="match status" value="1"/>
</dbReference>
<dbReference type="FunFam" id="3.30.70.270:FF:000001">
    <property type="entry name" value="Diguanylate cyclase domain protein"/>
    <property type="match status" value="1"/>
</dbReference>
<dbReference type="SUPFAM" id="SSF52540">
    <property type="entry name" value="P-loop containing nucleoside triphosphate hydrolases"/>
    <property type="match status" value="1"/>
</dbReference>
<dbReference type="InterPro" id="IPR029787">
    <property type="entry name" value="Nucleotide_cyclase"/>
</dbReference>
<evidence type="ECO:0000313" key="3">
    <source>
        <dbReference type="Proteomes" id="UP000248857"/>
    </source>
</evidence>
<organism evidence="2 3">
    <name type="scientific">Acaryochloris thomasi RCC1774</name>
    <dbReference type="NCBI Taxonomy" id="1764569"/>
    <lineage>
        <taxon>Bacteria</taxon>
        <taxon>Bacillati</taxon>
        <taxon>Cyanobacteriota</taxon>
        <taxon>Cyanophyceae</taxon>
        <taxon>Acaryochloridales</taxon>
        <taxon>Acaryochloridaceae</taxon>
        <taxon>Acaryochloris</taxon>
        <taxon>Acaryochloris thomasi</taxon>
    </lineage>
</organism>
<evidence type="ECO:0000313" key="2">
    <source>
        <dbReference type="EMBL" id="PZD71253.1"/>
    </source>
</evidence>
<dbReference type="SUPFAM" id="SSF55073">
    <property type="entry name" value="Nucleotide cyclase"/>
    <property type="match status" value="1"/>
</dbReference>
<gene>
    <name evidence="2" type="primary">cph2_19</name>
    <name evidence="2" type="ORF">C1752_07254</name>
</gene>
<dbReference type="InterPro" id="IPR050469">
    <property type="entry name" value="Diguanylate_Cyclase"/>
</dbReference>
<sequence length="572" mass="64730">MEQAITKAYSRCQPPEQFKNLGMDLSAMDRARQSFSGGRLPKIEFPGGAVPLSSSLYIKRSNIEQLAYQELDQPGSLIRIQAPQGMGKRSLLLRLMAYAKVQDYQTVRVNFQTAEQSVYTSLDKFLRWFCANVARQLKQAACLDQYWDPEIGAKLSCTLYFEEYLLEAIESEIVLALSHVEQIFEHPKIAQEFLPMLRFWHEQGKQAEAFQKLRLIVLHATDVYVPLQVHQSPFNVGLPLQLSPFSLKDIQTLAHRHGLDWDQNLARPLMEMVSGHPYLVRLAMYHISQQNMTLAKVLEEAPTQGGIYNQHLRGLLKTLQQQPALAQAFKKVVTSIDSVELETILAHKLNRLGLVLLRGNRCIISCELYRLYFAQQKLGPVDEWRIRLEQLEQENIHLRALVNLDGLTQIANRRSFDDYLDSQWKNLTEIKAPLGLLLLDVDHFKQYNDTYGHPAGDQCLQQVAQVLQRCAKRSSDLVARYGGEEFAVVLPLTNAQTSARLAEEIRIQLGLLEIAHETSSLEAGIVTVSIGVISVVPGSEGSPEKLIQAADKALYRAKKEGRDRIYTHSSSG</sequence>
<dbReference type="InterPro" id="IPR000160">
    <property type="entry name" value="GGDEF_dom"/>
</dbReference>
<evidence type="ECO:0000259" key="1">
    <source>
        <dbReference type="PROSITE" id="PS50887"/>
    </source>
</evidence>
<reference evidence="2 3" key="1">
    <citation type="journal article" date="2018" name="Sci. Rep.">
        <title>A novel species of the marine cyanobacterium Acaryochloris with a unique pigment content and lifestyle.</title>
        <authorList>
            <person name="Partensky F."/>
            <person name="Six C."/>
            <person name="Ratin M."/>
            <person name="Garczarek L."/>
            <person name="Vaulot D."/>
            <person name="Probert I."/>
            <person name="Calteau A."/>
            <person name="Gourvil P."/>
            <person name="Marie D."/>
            <person name="Grebert T."/>
            <person name="Bouchier C."/>
            <person name="Le Panse S."/>
            <person name="Gachenot M."/>
            <person name="Rodriguez F."/>
            <person name="Garrido J.L."/>
        </authorList>
    </citation>
    <scope>NUCLEOTIDE SEQUENCE [LARGE SCALE GENOMIC DNA]</scope>
    <source>
        <strain evidence="2 3">RCC1774</strain>
    </source>
</reference>
<dbReference type="GO" id="GO:0005886">
    <property type="term" value="C:plasma membrane"/>
    <property type="evidence" value="ECO:0007669"/>
    <property type="project" value="TreeGrafter"/>
</dbReference>
<dbReference type="Proteomes" id="UP000248857">
    <property type="component" value="Unassembled WGS sequence"/>
</dbReference>
<dbReference type="Pfam" id="PF14516">
    <property type="entry name" value="AAA_35"/>
    <property type="match status" value="1"/>
</dbReference>
<feature type="domain" description="GGDEF" evidence="1">
    <location>
        <begin position="432"/>
        <end position="570"/>
    </location>
</feature>
<proteinExistence type="predicted"/>
<dbReference type="NCBIfam" id="TIGR00254">
    <property type="entry name" value="GGDEF"/>
    <property type="match status" value="1"/>
</dbReference>
<dbReference type="GO" id="GO:0043709">
    <property type="term" value="P:cell adhesion involved in single-species biofilm formation"/>
    <property type="evidence" value="ECO:0007669"/>
    <property type="project" value="TreeGrafter"/>
</dbReference>